<proteinExistence type="predicted"/>
<accession>A0ACC3MVG8</accession>
<dbReference type="Proteomes" id="UP001281147">
    <property type="component" value="Unassembled WGS sequence"/>
</dbReference>
<sequence length="74" mass="8766">MARTRSLGIRARTAEMIANDVYHVQEILEEWENEEGGTEYLVWWMGYSARDATWEPAENISAPDIARWRRHQDE</sequence>
<name>A0ACC3MVG8_9PEZI</name>
<organism evidence="1 2">
    <name type="scientific">Vermiconidia calcicola</name>
    <dbReference type="NCBI Taxonomy" id="1690605"/>
    <lineage>
        <taxon>Eukaryota</taxon>
        <taxon>Fungi</taxon>
        <taxon>Dikarya</taxon>
        <taxon>Ascomycota</taxon>
        <taxon>Pezizomycotina</taxon>
        <taxon>Dothideomycetes</taxon>
        <taxon>Dothideomycetidae</taxon>
        <taxon>Mycosphaerellales</taxon>
        <taxon>Extremaceae</taxon>
        <taxon>Vermiconidia</taxon>
    </lineage>
</organism>
<gene>
    <name evidence="1" type="ORF">LTR37_013816</name>
</gene>
<comment type="caution">
    <text evidence="1">The sequence shown here is derived from an EMBL/GenBank/DDBJ whole genome shotgun (WGS) entry which is preliminary data.</text>
</comment>
<evidence type="ECO:0000313" key="1">
    <source>
        <dbReference type="EMBL" id="KAK3704533.1"/>
    </source>
</evidence>
<keyword evidence="2" id="KW-1185">Reference proteome</keyword>
<reference evidence="1" key="1">
    <citation type="submission" date="2023-07" db="EMBL/GenBank/DDBJ databases">
        <title>Black Yeasts Isolated from many extreme environments.</title>
        <authorList>
            <person name="Coleine C."/>
            <person name="Stajich J.E."/>
            <person name="Selbmann L."/>
        </authorList>
    </citation>
    <scope>NUCLEOTIDE SEQUENCE</scope>
    <source>
        <strain evidence="1">CCFEE 5714</strain>
    </source>
</reference>
<dbReference type="EMBL" id="JAUTXU010000138">
    <property type="protein sequence ID" value="KAK3704533.1"/>
    <property type="molecule type" value="Genomic_DNA"/>
</dbReference>
<evidence type="ECO:0000313" key="2">
    <source>
        <dbReference type="Proteomes" id="UP001281147"/>
    </source>
</evidence>
<protein>
    <submittedName>
        <fullName evidence="1">Uncharacterized protein</fullName>
    </submittedName>
</protein>
<feature type="non-terminal residue" evidence="1">
    <location>
        <position position="74"/>
    </location>
</feature>